<reference evidence="1 2" key="1">
    <citation type="submission" date="2023-05" db="EMBL/GenBank/DDBJ databases">
        <title>A 100% complete, gapless, phased diploid assembly of the Scenedesmus obliquus UTEX 3031 genome.</title>
        <authorList>
            <person name="Biondi T.C."/>
            <person name="Hanschen E.R."/>
            <person name="Kwon T."/>
            <person name="Eng W."/>
            <person name="Kruse C.P.S."/>
            <person name="Koehler S.I."/>
            <person name="Kunde Y."/>
            <person name="Gleasner C.D."/>
            <person name="You Mak K.T."/>
            <person name="Polle J."/>
            <person name="Hovde B.T."/>
            <person name="Starkenburg S.R."/>
        </authorList>
    </citation>
    <scope>NUCLEOTIDE SEQUENCE [LARGE SCALE GENOMIC DNA]</scope>
    <source>
        <strain evidence="1 2">DOE0152z</strain>
    </source>
</reference>
<evidence type="ECO:0000313" key="2">
    <source>
        <dbReference type="Proteomes" id="UP001244341"/>
    </source>
</evidence>
<sequence>MVEATTPQLLQQVLAMTTQDWINTSRCHFRELAVLLEFVNRHPQMYRDYPSAFEAAAELAEFLSAPTDAAAAGQPLSDTAAAAASAAMHQGAAATQPQLPLLSGTASEAAAAAALSSDTDWSLPWERDPVRLLVKAVCKQGPMFQSMLMHHSMALFMAGCMNLETMQVEAPEPAFWRRAVDRLHLSPSQVLHFRVANHEYRRLTRAASAAGLDLVQHTKEFSLSVAAAKFAKASCALGSAPGASSSAGADAAGLGSSLQQLDAKLRRHLNSFFTNAYLVNTFCANVLTPYQHAIMWSTSYPYFPVLGAMAEALEALPPSDCAPLPPHVQARISANIQQHTACRSAVIAQQRKDLCWWEEEPAEEPAQEQCCCCSPRGHPPTHPLQPRPVLVWEENPAAEESAQ</sequence>
<dbReference type="EMBL" id="CP126208">
    <property type="protein sequence ID" value="WIA09525.1"/>
    <property type="molecule type" value="Genomic_DNA"/>
</dbReference>
<dbReference type="Proteomes" id="UP001244341">
    <property type="component" value="Chromosome 1b"/>
</dbReference>
<evidence type="ECO:0000313" key="1">
    <source>
        <dbReference type="EMBL" id="WIA09525.1"/>
    </source>
</evidence>
<proteinExistence type="predicted"/>
<keyword evidence="2" id="KW-1185">Reference proteome</keyword>
<protein>
    <submittedName>
        <fullName evidence="1">Uncharacterized protein</fullName>
    </submittedName>
</protein>
<accession>A0ABY8TKJ3</accession>
<name>A0ABY8TKJ3_TETOB</name>
<gene>
    <name evidence="1" type="ORF">OEZ85_008921</name>
</gene>
<organism evidence="1 2">
    <name type="scientific">Tetradesmus obliquus</name>
    <name type="common">Green alga</name>
    <name type="synonym">Acutodesmus obliquus</name>
    <dbReference type="NCBI Taxonomy" id="3088"/>
    <lineage>
        <taxon>Eukaryota</taxon>
        <taxon>Viridiplantae</taxon>
        <taxon>Chlorophyta</taxon>
        <taxon>core chlorophytes</taxon>
        <taxon>Chlorophyceae</taxon>
        <taxon>CS clade</taxon>
        <taxon>Sphaeropleales</taxon>
        <taxon>Scenedesmaceae</taxon>
        <taxon>Tetradesmus</taxon>
    </lineage>
</organism>